<dbReference type="Pfam" id="PF01609">
    <property type="entry name" value="DDE_Tnp_1"/>
    <property type="match status" value="1"/>
</dbReference>
<evidence type="ECO:0000313" key="3">
    <source>
        <dbReference type="Proteomes" id="UP000646152"/>
    </source>
</evidence>
<evidence type="ECO:0000259" key="1">
    <source>
        <dbReference type="Pfam" id="PF01609"/>
    </source>
</evidence>
<gene>
    <name evidence="2" type="ORF">GCM10011502_25360</name>
</gene>
<dbReference type="EMBL" id="BMKE01000024">
    <property type="protein sequence ID" value="GGB51174.1"/>
    <property type="molecule type" value="Genomic_DNA"/>
</dbReference>
<reference evidence="3" key="1">
    <citation type="journal article" date="2019" name="Int. J. Syst. Evol. Microbiol.">
        <title>The Global Catalogue of Microorganisms (GCM) 10K type strain sequencing project: providing services to taxonomists for standard genome sequencing and annotation.</title>
        <authorList>
            <consortium name="The Broad Institute Genomics Platform"/>
            <consortium name="The Broad Institute Genome Sequencing Center for Infectious Disease"/>
            <person name="Wu L."/>
            <person name="Ma J."/>
        </authorList>
    </citation>
    <scope>NUCLEOTIDE SEQUENCE [LARGE SCALE GENOMIC DNA]</scope>
    <source>
        <strain evidence="3">CGMCC 1.15923</strain>
    </source>
</reference>
<dbReference type="NCBIfam" id="NF033580">
    <property type="entry name" value="transpos_IS5_3"/>
    <property type="match status" value="1"/>
</dbReference>
<evidence type="ECO:0000313" key="2">
    <source>
        <dbReference type="EMBL" id="GGB51174.1"/>
    </source>
</evidence>
<dbReference type="PANTHER" id="PTHR30007:SF1">
    <property type="entry name" value="BLR1914 PROTEIN"/>
    <property type="match status" value="1"/>
</dbReference>
<organism evidence="2 3">
    <name type="scientific">Oceanisphaera marina</name>
    <dbReference type="NCBI Taxonomy" id="2017550"/>
    <lineage>
        <taxon>Bacteria</taxon>
        <taxon>Pseudomonadati</taxon>
        <taxon>Pseudomonadota</taxon>
        <taxon>Gammaproteobacteria</taxon>
        <taxon>Aeromonadales</taxon>
        <taxon>Aeromonadaceae</taxon>
        <taxon>Oceanisphaera</taxon>
    </lineage>
</organism>
<dbReference type="InterPro" id="IPR002559">
    <property type="entry name" value="Transposase_11"/>
</dbReference>
<dbReference type="PANTHER" id="PTHR30007">
    <property type="entry name" value="PHP DOMAIN PROTEIN"/>
    <property type="match status" value="1"/>
</dbReference>
<sequence>MGNPVRFLLTPGQASEYGQANHLIEGMKADFVMADKGYDSDRFVDAIRNSGASPVIPPRKNRTSPRDYDKVLYKERNLVERAFQKLKHYRRIATRYERVEKHYTAMLSLVSTVIWLA</sequence>
<keyword evidence="3" id="KW-1185">Reference proteome</keyword>
<name>A0ABQ1ITY9_9GAMM</name>
<dbReference type="Proteomes" id="UP000646152">
    <property type="component" value="Unassembled WGS sequence"/>
</dbReference>
<protein>
    <recommendedName>
        <fullName evidence="1">Transposase IS4-like domain-containing protein</fullName>
    </recommendedName>
</protein>
<comment type="caution">
    <text evidence="2">The sequence shown here is derived from an EMBL/GenBank/DDBJ whole genome shotgun (WGS) entry which is preliminary data.</text>
</comment>
<proteinExistence type="predicted"/>
<feature type="domain" description="Transposase IS4-like" evidence="1">
    <location>
        <begin position="2"/>
        <end position="109"/>
    </location>
</feature>
<accession>A0ABQ1ITY9</accession>